<keyword evidence="3" id="KW-0408">Iron</keyword>
<evidence type="ECO:0000256" key="4">
    <source>
        <dbReference type="ARBA" id="ARBA00023014"/>
    </source>
</evidence>
<dbReference type="KEGG" id="bcel:BcellWH2_00650"/>
<dbReference type="Pfam" id="PF09989">
    <property type="entry name" value="DUF2229"/>
    <property type="match status" value="1"/>
</dbReference>
<dbReference type="InterPro" id="IPR043129">
    <property type="entry name" value="ATPase_NBD"/>
</dbReference>
<dbReference type="GO" id="GO:0046872">
    <property type="term" value="F:metal ion binding"/>
    <property type="evidence" value="ECO:0007669"/>
    <property type="project" value="UniProtKB-KW"/>
</dbReference>
<evidence type="ECO:0000256" key="1">
    <source>
        <dbReference type="ARBA" id="ARBA00001966"/>
    </source>
</evidence>
<dbReference type="EMBL" id="CP012801">
    <property type="protein sequence ID" value="ALJ57917.1"/>
    <property type="molecule type" value="Genomic_DNA"/>
</dbReference>
<evidence type="ECO:0000259" key="6">
    <source>
        <dbReference type="Pfam" id="PF09989"/>
    </source>
</evidence>
<dbReference type="Gene3D" id="3.30.420.40">
    <property type="match status" value="4"/>
</dbReference>
<feature type="domain" description="ATPase BadF/BadG/BcrA/BcrD type" evidence="5">
    <location>
        <begin position="324"/>
        <end position="581"/>
    </location>
</feature>
<evidence type="ECO:0000313" key="8">
    <source>
        <dbReference type="Proteomes" id="UP000061809"/>
    </source>
</evidence>
<gene>
    <name evidence="7" type="primary">fldI</name>
    <name evidence="7" type="ORF">BcellWH2_00650</name>
</gene>
<dbReference type="NCBIfam" id="TIGR00241">
    <property type="entry name" value="CoA_E_activ"/>
    <property type="match status" value="1"/>
</dbReference>
<evidence type="ECO:0000259" key="5">
    <source>
        <dbReference type="Pfam" id="PF01869"/>
    </source>
</evidence>
<name>A0A0P0G6X4_9BACE</name>
<dbReference type="GO" id="GO:0016787">
    <property type="term" value="F:hydrolase activity"/>
    <property type="evidence" value="ECO:0007669"/>
    <property type="project" value="UniProtKB-KW"/>
</dbReference>
<keyword evidence="2" id="KW-0479">Metal-binding</keyword>
<dbReference type="Pfam" id="PF01869">
    <property type="entry name" value="BcrAD_BadFG"/>
    <property type="match status" value="2"/>
</dbReference>
<dbReference type="CDD" id="cd24035">
    <property type="entry name" value="ASKHA_NBD_O66634-like_rpt2"/>
    <property type="match status" value="1"/>
</dbReference>
<dbReference type="InterPro" id="IPR051805">
    <property type="entry name" value="Dehydratase_Activator_Redct"/>
</dbReference>
<keyword evidence="7" id="KW-0378">Hydrolase</keyword>
<dbReference type="PATRIC" id="fig|246787.4.peg.674"/>
<dbReference type="EC" id="3.-.-.-" evidence="7"/>
<keyword evidence="4" id="KW-0411">Iron-sulfur</keyword>
<proteinExistence type="predicted"/>
<dbReference type="PANTHER" id="PTHR32329">
    <property type="entry name" value="BIFUNCTIONAL PROTEIN [INCLUDES 2-HYDROXYACYL-COA DEHYDRATASE (N-TER) AND ITS ACTIVATOR DOMAIN (C_TERM)-RELATED"/>
    <property type="match status" value="1"/>
</dbReference>
<reference evidence="7 8" key="1">
    <citation type="journal article" date="2015" name="Science">
        <title>Genetic determinants of in vivo fitness and diet responsiveness in multiple human gut Bacteroides.</title>
        <authorList>
            <person name="Wu M."/>
            <person name="McNulty N.P."/>
            <person name="Rodionov D.A."/>
            <person name="Khoroshkin M.S."/>
            <person name="Griffin N.W."/>
            <person name="Cheng J."/>
            <person name="Latreille P."/>
            <person name="Kerstetter R.A."/>
            <person name="Terrapon N."/>
            <person name="Henrissat B."/>
            <person name="Osterman A.L."/>
            <person name="Gordon J.I."/>
        </authorList>
    </citation>
    <scope>NUCLEOTIDE SEQUENCE [LARGE SCALE GENOMIC DNA]</scope>
    <source>
        <strain evidence="7 8">WH2</strain>
    </source>
</reference>
<dbReference type="PANTHER" id="PTHR32329:SF4">
    <property type="entry name" value="ACTIVATOR OF 2-HYDROXYACYL-COA DEHYDRATASE"/>
    <property type="match status" value="1"/>
</dbReference>
<protein>
    <submittedName>
        <fullName evidence="7">R-phenyllactate dehydratase activator</fullName>
        <ecNumber evidence="7">3.-.-.-</ecNumber>
    </submittedName>
</protein>
<organism evidence="7 8">
    <name type="scientific">Bacteroides cellulosilyticus</name>
    <dbReference type="NCBI Taxonomy" id="246787"/>
    <lineage>
        <taxon>Bacteria</taxon>
        <taxon>Pseudomonadati</taxon>
        <taxon>Bacteroidota</taxon>
        <taxon>Bacteroidia</taxon>
        <taxon>Bacteroidales</taxon>
        <taxon>Bacteroidaceae</taxon>
        <taxon>Bacteroides</taxon>
    </lineage>
</organism>
<feature type="domain" description="DUF2229" evidence="6">
    <location>
        <begin position="672"/>
        <end position="885"/>
    </location>
</feature>
<evidence type="ECO:0000256" key="3">
    <source>
        <dbReference type="ARBA" id="ARBA00023004"/>
    </source>
</evidence>
<evidence type="ECO:0000256" key="2">
    <source>
        <dbReference type="ARBA" id="ARBA00022723"/>
    </source>
</evidence>
<dbReference type="InterPro" id="IPR002731">
    <property type="entry name" value="ATPase_BadF"/>
</dbReference>
<evidence type="ECO:0000313" key="7">
    <source>
        <dbReference type="EMBL" id="ALJ57917.1"/>
    </source>
</evidence>
<dbReference type="SUPFAM" id="SSF53067">
    <property type="entry name" value="Actin-like ATPase domain"/>
    <property type="match status" value="2"/>
</dbReference>
<dbReference type="CDD" id="cd24034">
    <property type="entry name" value="ASKHA_NBD_O66634-like_rpt1"/>
    <property type="match status" value="1"/>
</dbReference>
<dbReference type="InterPro" id="IPR018709">
    <property type="entry name" value="CoA_activase_DUF2229"/>
</dbReference>
<dbReference type="RefSeq" id="WP_029428913.1">
    <property type="nucleotide sequence ID" value="NZ_CP012801.1"/>
</dbReference>
<comment type="cofactor">
    <cofactor evidence="1">
        <name>[4Fe-4S] cluster</name>
        <dbReference type="ChEBI" id="CHEBI:49883"/>
    </cofactor>
</comment>
<dbReference type="GO" id="GO:0051536">
    <property type="term" value="F:iron-sulfur cluster binding"/>
    <property type="evidence" value="ECO:0007669"/>
    <property type="project" value="UniProtKB-KW"/>
</dbReference>
<accession>A0A0P0G6X4</accession>
<dbReference type="Proteomes" id="UP000061809">
    <property type="component" value="Chromosome"/>
</dbReference>
<sequence length="1401" mass="156806">MDIYKVGLDIGSTTAKIIVLDKSERNVLFYKYERHQAKVQECLLAFFHQLKEQMGDVTLSINITGSVGMGIAEKYSLPFVQEVVAAAQYIRQNHPGISSMIDIGGEDAKVVFFQNNQATDLRMNGNCAGGTGAFIDQMAILLGVSMDELNGLALRATRVHPIASRCGVFCKTDIQNLIAKNIPKEDIAASIFHAVTVQTIVTLAHGCDIVAPILLCGGPLTFIPALRKSFANYLQLSEENDFLLPEKSNLIPAWGAALAENSRKMKITELTGLLENLSEKAYQPQNSLPPFFKDEREYLQWKDRLAQYDVQRTELTSGIQQATIGIDSGSTTTKIVVLDENNRILYSYYHDNKGNPIKAVEEGLQKLHKECQEKGTILQIKGGCSTGYGEDLIKAAFQMDAGIIETIAHYMAAKHINKDVSFILDIGGQDMKAIFTNGGIINRIEINEACSSGCGSFISTFAQSLDYKVEDFAKAACFSKAPCDLGTRCTVFMNSKVKQVLREGASVADIAAGLSYSVVKNCLYKVLQLKKPDELGKHIVVQGGTMRNDAIVRGLEKLTGKEVFRSDCPELMGALGCALYAKQLKTTKVTNLEDMMHQAQFTSRQVQCNGCENQCAITRYTFGNGEHYFSGNKCEKVFTNKGNVSEKGVNAYEKKIELLFDRQVNIAAPLLTIGIPRCLNMYEEYPFWHSLFTECGIRVCLSDASTFNKYEKAANMVMSDNICFPAKLVHSHIQNLIEYKVDRIFMPFVIFEEIDKQQQNSYNCPIVSGYSQVIKNVQTDNLPIDHPAITFKDTGLLYKQCRDYLSTLGVQEQVVKKAFDHALKAQDAFEKELIAYNRQIVEEGNKKQKLIILLAGRPYHSDPLVQHKISNMISAMGVYVITDDIVRHQDIPLKEVNFLAQWAFTNRILKSAKWAAQQGNHVQYMQLTSFGCGPDAFLIDEIRTLLKQYNKNLTLLKIDDVSNTGSIKLRVRSLVESLHISLQQAEERQVQKPLSLPLFTKKDRKKKIIAPFFTPFISPLIPSIFKVAGYEMETLPISDECSCDWGLKYSNNEVCYPATLIVGDIVKAFKEGRYDPDNTCVAITQTGGQCRASNYISLIKKALIENGYTHTPILSIAFGSGIDNQQPGFKVNWLKVLPIALAAVLYSDCIAKFYYAAVVREKKPGQAAKLKDMYLEAAKPLILKNRPEDLLSYLSLAVDEFNQICQQKSCPKVGVVGEIFLKFNPFAQKDITTWLIDRGIEVVPPLMTDFFMQSFVNMKVNQDSHIKKKYIPDFAIDWLYGKVQKQIDKINKIGKAFLYFQPFENIYEKAEKAKQVISLNTQFGEGWLIAGEMSSFASQGINHVISLQPFGCIANHIVEKGIEKRIKSVYPQINILSLDFDSSVSDVNITNRLLLFVDNIK</sequence>
<dbReference type="InterPro" id="IPR008275">
    <property type="entry name" value="CoA_E_activase_dom"/>
</dbReference>
<feature type="domain" description="ATPase BadF/BadG/BcrA/BcrD type" evidence="5">
    <location>
        <begin position="6"/>
        <end position="258"/>
    </location>
</feature>